<dbReference type="SUPFAM" id="SSF53098">
    <property type="entry name" value="Ribonuclease H-like"/>
    <property type="match status" value="1"/>
</dbReference>
<dbReference type="PANTHER" id="PTHR45835">
    <property type="entry name" value="YALI0A06105P"/>
    <property type="match status" value="1"/>
</dbReference>
<protein>
    <recommendedName>
        <fullName evidence="1">Integrase catalytic domain-containing protein</fullName>
    </recommendedName>
</protein>
<dbReference type="PROSITE" id="PS50994">
    <property type="entry name" value="INTEGRASE"/>
    <property type="match status" value="1"/>
</dbReference>
<dbReference type="GO" id="GO:0015074">
    <property type="term" value="P:DNA integration"/>
    <property type="evidence" value="ECO:0007669"/>
    <property type="project" value="InterPro"/>
</dbReference>
<sequence>MTHIRKYVSECDVCQRIKADHLKPAGMLQPLAIPAWKWEDVHMDFIVGLPRTQNGYDSIWVIIDRLTKSAHFLPVTIHYTKATYAELYISRIVSLHGVPRTITSDRGSLFVSRFWEQLQDALGTNLVQSSAYHPQTSGQVERVNQILEDMLRACALTYSTNYQKSLEMGPFEALYGRRCRTPLNWSEPSERVTFGLDLVTQAEEQVKFIHENLKRAQSRQKREEGRWCSKRAITCTSEFIDKGSTSVWSEREVSTKVRGSFQDHREMGPVAYRLELPPHLAAVHDVFHVSQLKKCLRVPEEAVNMSQIQIEPDLTYEEKPVKILDQKQRSTRRRTINFYKVQWSNHSEEETTWEQEEYLQTKYLGFLPTTSNEYVISALISDSV</sequence>
<feature type="domain" description="Integrase catalytic" evidence="1">
    <location>
        <begin position="30"/>
        <end position="196"/>
    </location>
</feature>
<evidence type="ECO:0000313" key="2">
    <source>
        <dbReference type="EMBL" id="WVZ89605.1"/>
    </source>
</evidence>
<name>A0AAQ3X907_PASNO</name>
<dbReference type="Gene3D" id="3.30.420.10">
    <property type="entry name" value="Ribonuclease H-like superfamily/Ribonuclease H"/>
    <property type="match status" value="1"/>
</dbReference>
<dbReference type="PANTHER" id="PTHR45835:SF99">
    <property type="entry name" value="CHROMO DOMAIN-CONTAINING PROTEIN-RELATED"/>
    <property type="match status" value="1"/>
</dbReference>
<keyword evidence="3" id="KW-1185">Reference proteome</keyword>
<dbReference type="AlphaFoldDB" id="A0AAQ3X907"/>
<gene>
    <name evidence="2" type="ORF">U9M48_035984</name>
</gene>
<dbReference type="InterPro" id="IPR016197">
    <property type="entry name" value="Chromo-like_dom_sf"/>
</dbReference>
<dbReference type="InterPro" id="IPR036397">
    <property type="entry name" value="RNaseH_sf"/>
</dbReference>
<accession>A0AAQ3X907</accession>
<dbReference type="InterPro" id="IPR012337">
    <property type="entry name" value="RNaseH-like_sf"/>
</dbReference>
<organism evidence="2 3">
    <name type="scientific">Paspalum notatum var. saurae</name>
    <dbReference type="NCBI Taxonomy" id="547442"/>
    <lineage>
        <taxon>Eukaryota</taxon>
        <taxon>Viridiplantae</taxon>
        <taxon>Streptophyta</taxon>
        <taxon>Embryophyta</taxon>
        <taxon>Tracheophyta</taxon>
        <taxon>Spermatophyta</taxon>
        <taxon>Magnoliopsida</taxon>
        <taxon>Liliopsida</taxon>
        <taxon>Poales</taxon>
        <taxon>Poaceae</taxon>
        <taxon>PACMAD clade</taxon>
        <taxon>Panicoideae</taxon>
        <taxon>Andropogonodae</taxon>
        <taxon>Paspaleae</taxon>
        <taxon>Paspalinae</taxon>
        <taxon>Paspalum</taxon>
    </lineage>
</organism>
<proteinExistence type="predicted"/>
<dbReference type="InterPro" id="IPR056924">
    <property type="entry name" value="SH3_Tf2-1"/>
</dbReference>
<dbReference type="EMBL" id="CP144752">
    <property type="protein sequence ID" value="WVZ89605.1"/>
    <property type="molecule type" value="Genomic_DNA"/>
</dbReference>
<dbReference type="Gene3D" id="2.40.50.40">
    <property type="match status" value="1"/>
</dbReference>
<evidence type="ECO:0000259" key="1">
    <source>
        <dbReference type="PROSITE" id="PS50994"/>
    </source>
</evidence>
<dbReference type="Proteomes" id="UP001341281">
    <property type="component" value="Chromosome 08"/>
</dbReference>
<dbReference type="SUPFAM" id="SSF54160">
    <property type="entry name" value="Chromo domain-like"/>
    <property type="match status" value="1"/>
</dbReference>
<dbReference type="Pfam" id="PF24626">
    <property type="entry name" value="SH3_Tf2-1"/>
    <property type="match status" value="1"/>
</dbReference>
<evidence type="ECO:0000313" key="3">
    <source>
        <dbReference type="Proteomes" id="UP001341281"/>
    </source>
</evidence>
<dbReference type="GO" id="GO:0003676">
    <property type="term" value="F:nucleic acid binding"/>
    <property type="evidence" value="ECO:0007669"/>
    <property type="project" value="InterPro"/>
</dbReference>
<reference evidence="2 3" key="1">
    <citation type="submission" date="2024-02" db="EMBL/GenBank/DDBJ databases">
        <title>High-quality chromosome-scale genome assembly of Pensacola bahiagrass (Paspalum notatum Flugge var. saurae).</title>
        <authorList>
            <person name="Vega J.M."/>
            <person name="Podio M."/>
            <person name="Orjuela J."/>
            <person name="Siena L.A."/>
            <person name="Pessino S.C."/>
            <person name="Combes M.C."/>
            <person name="Mariac C."/>
            <person name="Albertini E."/>
            <person name="Pupilli F."/>
            <person name="Ortiz J.P.A."/>
            <person name="Leblanc O."/>
        </authorList>
    </citation>
    <scope>NUCLEOTIDE SEQUENCE [LARGE SCALE GENOMIC DNA]</scope>
    <source>
        <strain evidence="2">R1</strain>
        <tissue evidence="2">Leaf</tissue>
    </source>
</reference>
<dbReference type="InterPro" id="IPR001584">
    <property type="entry name" value="Integrase_cat-core"/>
</dbReference>